<sequence length="109" mass="12972">MGNMLKWSSVIVTKHDLVNAKCHCHEYQRFRVWIDDTNVWNRVPVVQTNYKCTKQRRKQLKMTTAMQYYLPSRIIKAHSICPHGKIRCLTIVCQLDHITQLVSRYKGIR</sequence>
<reference evidence="1" key="1">
    <citation type="journal article" date="2012" name="Proc. Natl. Acad. Sci. U.S.A.">
        <title>Antigenic diversity is generated by distinct evolutionary mechanisms in African trypanosome species.</title>
        <authorList>
            <person name="Jackson A.P."/>
            <person name="Berry A."/>
            <person name="Aslett M."/>
            <person name="Allison H.C."/>
            <person name="Burton P."/>
            <person name="Vavrova-Anderson J."/>
            <person name="Brown R."/>
            <person name="Browne H."/>
            <person name="Corton N."/>
            <person name="Hauser H."/>
            <person name="Gamble J."/>
            <person name="Gilderthorp R."/>
            <person name="Marcello L."/>
            <person name="McQuillan J."/>
            <person name="Otto T.D."/>
            <person name="Quail M.A."/>
            <person name="Sanders M.J."/>
            <person name="van Tonder A."/>
            <person name="Ginger M.L."/>
            <person name="Field M.C."/>
            <person name="Barry J.D."/>
            <person name="Hertz-Fowler C."/>
            <person name="Berriman M."/>
        </authorList>
    </citation>
    <scope>NUCLEOTIDE SEQUENCE</scope>
    <source>
        <strain evidence="1">Y486</strain>
    </source>
</reference>
<name>G0TY80_TRYVY</name>
<organism evidence="1">
    <name type="scientific">Trypanosoma vivax (strain Y486)</name>
    <dbReference type="NCBI Taxonomy" id="1055687"/>
    <lineage>
        <taxon>Eukaryota</taxon>
        <taxon>Discoba</taxon>
        <taxon>Euglenozoa</taxon>
        <taxon>Kinetoplastea</taxon>
        <taxon>Metakinetoplastina</taxon>
        <taxon>Trypanosomatida</taxon>
        <taxon>Trypanosomatidae</taxon>
        <taxon>Trypanosoma</taxon>
        <taxon>Duttonella</taxon>
    </lineage>
</organism>
<dbReference type="AlphaFoldDB" id="G0TY80"/>
<protein>
    <submittedName>
        <fullName evidence="1">Uncharacterized protein</fullName>
    </submittedName>
</protein>
<proteinExistence type="predicted"/>
<dbReference type="EMBL" id="HE573023">
    <property type="protein sequence ID" value="CCC48925.1"/>
    <property type="molecule type" value="Genomic_DNA"/>
</dbReference>
<accession>G0TY80</accession>
<evidence type="ECO:0000313" key="1">
    <source>
        <dbReference type="EMBL" id="CCC48925.1"/>
    </source>
</evidence>
<gene>
    <name evidence="1" type="ORF">TVY486_0702590</name>
</gene>